<reference evidence="11" key="1">
    <citation type="submission" date="2025-08" db="UniProtKB">
        <authorList>
            <consortium name="Ensembl"/>
        </authorList>
    </citation>
    <scope>IDENTIFICATION</scope>
</reference>
<keyword evidence="3 9" id="KW-0479">Metal-binding</keyword>
<dbReference type="GO" id="GO:0005576">
    <property type="term" value="C:extracellular region"/>
    <property type="evidence" value="ECO:0007669"/>
    <property type="project" value="UniProtKB-SubCell"/>
</dbReference>
<dbReference type="Ensembl" id="ENSNMLT00000012610.1">
    <property type="protein sequence ID" value="ENSNMLP00000011152.1"/>
    <property type="gene ID" value="ENSNMLG00000007653.1"/>
</dbReference>
<dbReference type="AlphaFoldDB" id="A0A8C6WJB7"/>
<dbReference type="PANTHER" id="PTHR45869:SF7">
    <property type="entry name" value="C-REACTIVE PROTEIN"/>
    <property type="match status" value="1"/>
</dbReference>
<organism evidence="11 12">
    <name type="scientific">Neogobius melanostomus</name>
    <name type="common">round goby</name>
    <dbReference type="NCBI Taxonomy" id="47308"/>
    <lineage>
        <taxon>Eukaryota</taxon>
        <taxon>Metazoa</taxon>
        <taxon>Chordata</taxon>
        <taxon>Craniata</taxon>
        <taxon>Vertebrata</taxon>
        <taxon>Euteleostomi</taxon>
        <taxon>Actinopterygii</taxon>
        <taxon>Neopterygii</taxon>
        <taxon>Teleostei</taxon>
        <taxon>Neoteleostei</taxon>
        <taxon>Acanthomorphata</taxon>
        <taxon>Gobiaria</taxon>
        <taxon>Gobiiformes</taxon>
        <taxon>Gobioidei</taxon>
        <taxon>Gobiidae</taxon>
        <taxon>Benthophilinae</taxon>
        <taxon>Neogobiini</taxon>
        <taxon>Neogobius</taxon>
    </lineage>
</organism>
<evidence type="ECO:0000313" key="11">
    <source>
        <dbReference type="Ensembl" id="ENSNMLP00000011152.1"/>
    </source>
</evidence>
<dbReference type="GO" id="GO:0046872">
    <property type="term" value="F:metal ion binding"/>
    <property type="evidence" value="ECO:0007669"/>
    <property type="project" value="UniProtKB-KW"/>
</dbReference>
<dbReference type="InterPro" id="IPR013320">
    <property type="entry name" value="ConA-like_dom_sf"/>
</dbReference>
<evidence type="ECO:0000256" key="3">
    <source>
        <dbReference type="ARBA" id="ARBA00022723"/>
    </source>
</evidence>
<comment type="subcellular location">
    <subcellularLocation>
        <location evidence="1 9">Secreted</location>
    </subcellularLocation>
</comment>
<proteinExistence type="inferred from homology"/>
<evidence type="ECO:0000256" key="4">
    <source>
        <dbReference type="ARBA" id="ARBA00022729"/>
    </source>
</evidence>
<comment type="caution">
    <text evidence="8">Lacks conserved residue(s) required for the propagation of feature annotation.</text>
</comment>
<dbReference type="Proteomes" id="UP000694523">
    <property type="component" value="Unplaced"/>
</dbReference>
<evidence type="ECO:0000313" key="12">
    <source>
        <dbReference type="Proteomes" id="UP000694523"/>
    </source>
</evidence>
<evidence type="ECO:0000256" key="7">
    <source>
        <dbReference type="ARBA" id="ARBA00038102"/>
    </source>
</evidence>
<keyword evidence="4" id="KW-0732">Signal</keyword>
<evidence type="ECO:0000259" key="10">
    <source>
        <dbReference type="PROSITE" id="PS51828"/>
    </source>
</evidence>
<evidence type="ECO:0000256" key="1">
    <source>
        <dbReference type="ARBA" id="ARBA00004613"/>
    </source>
</evidence>
<evidence type="ECO:0000256" key="6">
    <source>
        <dbReference type="ARBA" id="ARBA00023157"/>
    </source>
</evidence>
<protein>
    <recommendedName>
        <fullName evidence="9">Pentraxin family member</fullName>
    </recommendedName>
</protein>
<sequence>MSARDEINVDIRNIVLNFKGQEFKINTWQSVCATWEAASGLVQLWLNGKPSSMKFASNSNISGPMIIVVGQDQDSYGGGFDKDRSFVGMISDVHMWDYVLSPHHLDNYSQKFNFPEGNILNWRSIEFLITGRVLVQNEQHPC</sequence>
<feature type="domain" description="Pentraxin (PTX)" evidence="10">
    <location>
        <begin position="1"/>
        <end position="142"/>
    </location>
</feature>
<accession>A0A8C6WJB7</accession>
<dbReference type="Gene3D" id="2.60.120.200">
    <property type="match status" value="1"/>
</dbReference>
<dbReference type="InterPro" id="IPR051005">
    <property type="entry name" value="Pentraxin_domain"/>
</dbReference>
<keyword evidence="5 9" id="KW-0106">Calcium</keyword>
<dbReference type="SUPFAM" id="SSF49899">
    <property type="entry name" value="Concanavalin A-like lectins/glucanases"/>
    <property type="match status" value="1"/>
</dbReference>
<comment type="similarity">
    <text evidence="7 9">Belongs to the pentraxin family.</text>
</comment>
<evidence type="ECO:0000256" key="2">
    <source>
        <dbReference type="ARBA" id="ARBA00022525"/>
    </source>
</evidence>
<evidence type="ECO:0000256" key="8">
    <source>
        <dbReference type="PROSITE-ProRule" id="PRU01172"/>
    </source>
</evidence>
<keyword evidence="12" id="KW-1185">Reference proteome</keyword>
<dbReference type="InterPro" id="IPR001759">
    <property type="entry name" value="PTX_dom"/>
</dbReference>
<dbReference type="Pfam" id="PF00354">
    <property type="entry name" value="Pentaxin"/>
    <property type="match status" value="1"/>
</dbReference>
<dbReference type="PROSITE" id="PS51828">
    <property type="entry name" value="PTX_2"/>
    <property type="match status" value="1"/>
</dbReference>
<evidence type="ECO:0000256" key="9">
    <source>
        <dbReference type="RuleBase" id="RU362112"/>
    </source>
</evidence>
<dbReference type="PANTHER" id="PTHR45869">
    <property type="entry name" value="C-REACTIVE PROTEIN-RELATED"/>
    <property type="match status" value="1"/>
</dbReference>
<reference evidence="11" key="2">
    <citation type="submission" date="2025-09" db="UniProtKB">
        <authorList>
            <consortium name="Ensembl"/>
        </authorList>
    </citation>
    <scope>IDENTIFICATION</scope>
</reference>
<evidence type="ECO:0000256" key="5">
    <source>
        <dbReference type="ARBA" id="ARBA00022837"/>
    </source>
</evidence>
<name>A0A8C6WJB7_9GOBI</name>
<comment type="cofactor">
    <cofactor evidence="9">
        <name>Ca(2+)</name>
        <dbReference type="ChEBI" id="CHEBI:29108"/>
    </cofactor>
    <text evidence="9">Binds 2 calcium ions per subunit.</text>
</comment>
<comment type="subunit">
    <text evidence="9">Homopentamer. Pentaxin (or pentraxin) have a discoid arrangement of 5 non-covalently bound subunits.</text>
</comment>
<keyword evidence="6" id="KW-1015">Disulfide bond</keyword>
<dbReference type="SMART" id="SM00159">
    <property type="entry name" value="PTX"/>
    <property type="match status" value="1"/>
</dbReference>
<keyword evidence="2" id="KW-0964">Secreted</keyword>
<dbReference type="PRINTS" id="PR00895">
    <property type="entry name" value="PENTAXIN"/>
</dbReference>